<proteinExistence type="predicted"/>
<evidence type="ECO:0000313" key="2">
    <source>
        <dbReference type="Proteomes" id="UP000183947"/>
    </source>
</evidence>
<accession>A0A1M6SS77</accession>
<gene>
    <name evidence="1" type="ORF">SAMN02746009_00965</name>
</gene>
<evidence type="ECO:0000313" key="1">
    <source>
        <dbReference type="EMBL" id="SHK47571.1"/>
    </source>
</evidence>
<name>A0A1M6SS77_9BACT</name>
<protein>
    <recommendedName>
        <fullName evidence="3">Outer membrane protein beta-barrel domain-containing protein</fullName>
    </recommendedName>
</protein>
<dbReference type="AlphaFoldDB" id="A0A1M6SS77"/>
<organism evidence="1 2">
    <name type="scientific">Hymenobacter psychrotolerans DSM 18569</name>
    <dbReference type="NCBI Taxonomy" id="1121959"/>
    <lineage>
        <taxon>Bacteria</taxon>
        <taxon>Pseudomonadati</taxon>
        <taxon>Bacteroidota</taxon>
        <taxon>Cytophagia</taxon>
        <taxon>Cytophagales</taxon>
        <taxon>Hymenobacteraceae</taxon>
        <taxon>Hymenobacter</taxon>
    </lineage>
</organism>
<reference evidence="2" key="1">
    <citation type="submission" date="2016-11" db="EMBL/GenBank/DDBJ databases">
        <authorList>
            <person name="Varghese N."/>
            <person name="Submissions S."/>
        </authorList>
    </citation>
    <scope>NUCLEOTIDE SEQUENCE [LARGE SCALE GENOMIC DNA]</scope>
    <source>
        <strain evidence="2">DSM 18569</strain>
    </source>
</reference>
<sequence length="240" mass="26637">MRRFLYSLSLLLGAGLLGPAEGLAQRVLLQSAVGQDTVYGQFGPNRTFFNHLYVGYLPVVGRAAGAGAKLRYGSSAEFMVGVRNKFRLSEPLSTGFDLRFVRLTYDLAQEAGKVLPTPELHHRESLAMSQLQLEAFVRLNVGQRGNAIGRYLDLTGWGGWALSTAHRFEDRPSTGPKKVHLTENGLPYLRRWPYGIGARLGSSRYAAVARYRLSDTFTSAASQLYPELPRWTVGVELSWL</sequence>
<dbReference type="STRING" id="1121959.SAMN02746009_00965"/>
<dbReference type="OrthoDB" id="876730at2"/>
<dbReference type="Proteomes" id="UP000183947">
    <property type="component" value="Unassembled WGS sequence"/>
</dbReference>
<dbReference type="RefSeq" id="WP_139252132.1">
    <property type="nucleotide sequence ID" value="NZ_FRAS01000003.1"/>
</dbReference>
<evidence type="ECO:0008006" key="3">
    <source>
        <dbReference type="Google" id="ProtNLM"/>
    </source>
</evidence>
<dbReference type="EMBL" id="FRAS01000003">
    <property type="protein sequence ID" value="SHK47571.1"/>
    <property type="molecule type" value="Genomic_DNA"/>
</dbReference>
<keyword evidence="2" id="KW-1185">Reference proteome</keyword>